<dbReference type="AlphaFoldDB" id="A0A075JIA1"/>
<dbReference type="GeneID" id="41841241"/>
<proteinExistence type="predicted"/>
<protein>
    <submittedName>
        <fullName evidence="1">Uncharacterized protein</fullName>
    </submittedName>
</protein>
<reference evidence="1 2" key="1">
    <citation type="submission" date="2014-07" db="EMBL/GenBank/DDBJ databases">
        <title>Genome Sequencing of Dermacoccus nishinomiyaensis.</title>
        <authorList>
            <person name="Hong K.W."/>
            <person name="Chan K.G."/>
        </authorList>
    </citation>
    <scope>NUCLEOTIDE SEQUENCE [LARGE SCALE GENOMIC DNA]</scope>
    <source>
        <strain evidence="1 2">M25</strain>
    </source>
</reference>
<dbReference type="HOGENOM" id="CLU_1657969_0_0_11"/>
<name>A0A075JIA1_9MICO</name>
<dbReference type="KEGG" id="dni:HX89_08810"/>
<dbReference type="Proteomes" id="UP000027986">
    <property type="component" value="Chromosome"/>
</dbReference>
<sequence>MPAVRAILHELQHLEPEVASGIEADLTKAGAHRLGADAAHARALTLLHRQGLAKPRDPDETAREHAVWFTPHLDFDALTQLHVTLDTGDAVALDAVIEERARSLRENSPPGAAPPAGSLRVKALLDLALENSRVSTTLHLWLTYPGCHIEKAAPRFHAA</sequence>
<accession>A0A075JIA1</accession>
<evidence type="ECO:0000313" key="1">
    <source>
        <dbReference type="EMBL" id="AIF41027.1"/>
    </source>
</evidence>
<organism evidence="1 2">
    <name type="scientific">Dermacoccus nishinomiyaensis</name>
    <dbReference type="NCBI Taxonomy" id="1274"/>
    <lineage>
        <taxon>Bacteria</taxon>
        <taxon>Bacillati</taxon>
        <taxon>Actinomycetota</taxon>
        <taxon>Actinomycetes</taxon>
        <taxon>Micrococcales</taxon>
        <taxon>Dermacoccaceae</taxon>
        <taxon>Dermacoccus</taxon>
    </lineage>
</organism>
<gene>
    <name evidence="1" type="ORF">HX89_08810</name>
</gene>
<keyword evidence="2" id="KW-1185">Reference proteome</keyword>
<dbReference type="EMBL" id="CP008889">
    <property type="protein sequence ID" value="AIF41027.1"/>
    <property type="molecule type" value="Genomic_DNA"/>
</dbReference>
<evidence type="ECO:0000313" key="2">
    <source>
        <dbReference type="Proteomes" id="UP000027986"/>
    </source>
</evidence>
<dbReference type="RefSeq" id="WP_038568605.1">
    <property type="nucleotide sequence ID" value="NZ_CP008889.1"/>
</dbReference>